<dbReference type="AlphaFoldDB" id="A0A2S0HTN7"/>
<dbReference type="OrthoDB" id="1426903at2"/>
<keyword evidence="1" id="KW-0472">Membrane</keyword>
<keyword evidence="3" id="KW-1185">Reference proteome</keyword>
<accession>A0A2S0HTN7</accession>
<organism evidence="2 3">
    <name type="scientific">Pukyongia salina</name>
    <dbReference type="NCBI Taxonomy" id="2094025"/>
    <lineage>
        <taxon>Bacteria</taxon>
        <taxon>Pseudomonadati</taxon>
        <taxon>Bacteroidota</taxon>
        <taxon>Flavobacteriia</taxon>
        <taxon>Flavobacteriales</taxon>
        <taxon>Flavobacteriaceae</taxon>
        <taxon>Pukyongia</taxon>
    </lineage>
</organism>
<evidence type="ECO:0000256" key="1">
    <source>
        <dbReference type="SAM" id="Phobius"/>
    </source>
</evidence>
<evidence type="ECO:0000313" key="3">
    <source>
        <dbReference type="Proteomes" id="UP000238442"/>
    </source>
</evidence>
<protein>
    <submittedName>
        <fullName evidence="2">Uncharacterized protein</fullName>
    </submittedName>
</protein>
<dbReference type="Proteomes" id="UP000238442">
    <property type="component" value="Chromosome"/>
</dbReference>
<dbReference type="RefSeq" id="WP_105214468.1">
    <property type="nucleotide sequence ID" value="NZ_CP027062.1"/>
</dbReference>
<keyword evidence="1" id="KW-1133">Transmembrane helix</keyword>
<keyword evidence="1" id="KW-0812">Transmembrane</keyword>
<sequence>MKNKHIINSLLMFFVFTMFTGISQEKSTQMYWIHEDQVKPSMVGEYEAVSKELVAACKTHGVKEAKWLTLATSNFNYIYVGEIDKMADLDKNIFAGLSEKMGKEAFSNLFARMDKCYTDHLDYIITLDKDLSYQPSGINQMPEGKYYRNNVRYYVTPENYAKGYEIAKKYKKLFSEKGSKMYYRVYRSSFGSNGTFFMVAMAAESPEDYERMSAANRKLLGEEGAKLNQELLGIISKMDEMQGWMRTDLSYTGN</sequence>
<dbReference type="KEGG" id="aue:C5O00_02035"/>
<evidence type="ECO:0000313" key="2">
    <source>
        <dbReference type="EMBL" id="AVI50010.1"/>
    </source>
</evidence>
<reference evidence="2 3" key="1">
    <citation type="submission" date="2018-02" db="EMBL/GenBank/DDBJ databases">
        <title>Genomic analysis of the strain RR4-38 isolated from a seawater recirculating aquaculture system.</title>
        <authorList>
            <person name="Kim Y.-S."/>
            <person name="Jang Y.H."/>
            <person name="Kim K.-H."/>
        </authorList>
    </citation>
    <scope>NUCLEOTIDE SEQUENCE [LARGE SCALE GENOMIC DNA]</scope>
    <source>
        <strain evidence="2 3">RR4-38</strain>
    </source>
</reference>
<dbReference type="EMBL" id="CP027062">
    <property type="protein sequence ID" value="AVI50010.1"/>
    <property type="molecule type" value="Genomic_DNA"/>
</dbReference>
<gene>
    <name evidence="2" type="ORF">C5O00_02035</name>
</gene>
<name>A0A2S0HTN7_9FLAO</name>
<feature type="transmembrane region" description="Helical" evidence="1">
    <location>
        <begin position="6"/>
        <end position="23"/>
    </location>
</feature>
<proteinExistence type="predicted"/>